<keyword evidence="1" id="KW-0732">Signal</keyword>
<accession>A0A6P4YLE7</accession>
<dbReference type="GeneID" id="109468642"/>
<evidence type="ECO:0000256" key="1">
    <source>
        <dbReference type="SAM" id="SignalP"/>
    </source>
</evidence>
<dbReference type="Proteomes" id="UP000515135">
    <property type="component" value="Unplaced"/>
</dbReference>
<organism evidence="2 3">
    <name type="scientific">Branchiostoma belcheri</name>
    <name type="common">Amphioxus</name>
    <dbReference type="NCBI Taxonomy" id="7741"/>
    <lineage>
        <taxon>Eukaryota</taxon>
        <taxon>Metazoa</taxon>
        <taxon>Chordata</taxon>
        <taxon>Cephalochordata</taxon>
        <taxon>Leptocardii</taxon>
        <taxon>Amphioxiformes</taxon>
        <taxon>Branchiostomatidae</taxon>
        <taxon>Branchiostoma</taxon>
    </lineage>
</organism>
<dbReference type="OrthoDB" id="10038726at2759"/>
<keyword evidence="2" id="KW-1185">Reference proteome</keyword>
<dbReference type="RefSeq" id="XP_019622519.1">
    <property type="nucleotide sequence ID" value="XM_019766960.1"/>
</dbReference>
<protein>
    <submittedName>
        <fullName evidence="3 4">Uncharacterized protein LOC109468642 isoform X1</fullName>
    </submittedName>
</protein>
<evidence type="ECO:0000313" key="2">
    <source>
        <dbReference type="Proteomes" id="UP000515135"/>
    </source>
</evidence>
<name>A0A6P4YLE7_BRABE</name>
<dbReference type="KEGG" id="bbel:109468642"/>
<gene>
    <name evidence="3 4" type="primary">LOC109468642</name>
</gene>
<dbReference type="RefSeq" id="XP_019622520.1">
    <property type="nucleotide sequence ID" value="XM_019766961.1"/>
</dbReference>
<sequence length="158" mass="18398">MKTVRLRELLLLLLSAALLVVVTECLPRQSDPYYPDDINDMALDELRDLLEERELEMLRAEAALPERARRYKQTRSRLPLWAVHRRVCGRQRCGTSHLYDFVLSAINQEALPRHRQMCPTAKTPCKQMFGNRRIKKCDCPPGFFCDMTTYGNTPCQKL</sequence>
<evidence type="ECO:0000313" key="3">
    <source>
        <dbReference type="RefSeq" id="XP_019622519.1"/>
    </source>
</evidence>
<feature type="signal peptide" evidence="1">
    <location>
        <begin position="1"/>
        <end position="25"/>
    </location>
</feature>
<evidence type="ECO:0000313" key="4">
    <source>
        <dbReference type="RefSeq" id="XP_019622520.1"/>
    </source>
</evidence>
<dbReference type="AlphaFoldDB" id="A0A6P4YLE7"/>
<proteinExistence type="predicted"/>
<feature type="chain" id="PRO_5044647589" evidence="1">
    <location>
        <begin position="26"/>
        <end position="158"/>
    </location>
</feature>
<reference evidence="3 4" key="1">
    <citation type="submission" date="2025-04" db="UniProtKB">
        <authorList>
            <consortium name="RefSeq"/>
        </authorList>
    </citation>
    <scope>IDENTIFICATION</scope>
    <source>
        <tissue evidence="3 4">Gonad</tissue>
    </source>
</reference>